<sequence length="199" mass="21677">MCHIDDLQISAIEAAINGDKLRACNCMWALSAFLDVGHVIWHPCPQSPSSNQTGRGEPRRLGQGSPRRHYGTRAALGHCAVTWNSWCRWKQWDAKPVHSPPDARAVADVVCQTSQGQEPRGTHDTEQPSVETARERVLSPAHHPGVGLRRLSPTPTPVFEFRCAGLQCGYLARVVCAAGAVASSPFLFDGERPRPVSAP</sequence>
<protein>
    <submittedName>
        <fullName evidence="2">Uncharacterized protein</fullName>
    </submittedName>
</protein>
<accession>A0AAV9GV23</accession>
<comment type="caution">
    <text evidence="2">The sequence shown here is derived from an EMBL/GenBank/DDBJ whole genome shotgun (WGS) entry which is preliminary data.</text>
</comment>
<keyword evidence="3" id="KW-1185">Reference proteome</keyword>
<gene>
    <name evidence="2" type="ORF">QBC34DRAFT_396969</name>
</gene>
<proteinExistence type="predicted"/>
<feature type="region of interest" description="Disordered" evidence="1">
    <location>
        <begin position="46"/>
        <end position="68"/>
    </location>
</feature>
<reference evidence="2" key="2">
    <citation type="submission" date="2023-05" db="EMBL/GenBank/DDBJ databases">
        <authorList>
            <consortium name="Lawrence Berkeley National Laboratory"/>
            <person name="Steindorff A."/>
            <person name="Hensen N."/>
            <person name="Bonometti L."/>
            <person name="Westerberg I."/>
            <person name="Brannstrom I.O."/>
            <person name="Guillou S."/>
            <person name="Cros-Aarteil S."/>
            <person name="Calhoun S."/>
            <person name="Haridas S."/>
            <person name="Kuo A."/>
            <person name="Mondo S."/>
            <person name="Pangilinan J."/>
            <person name="Riley R."/>
            <person name="Labutti K."/>
            <person name="Andreopoulos B."/>
            <person name="Lipzen A."/>
            <person name="Chen C."/>
            <person name="Yanf M."/>
            <person name="Daum C."/>
            <person name="Ng V."/>
            <person name="Clum A."/>
            <person name="Ohm R."/>
            <person name="Martin F."/>
            <person name="Silar P."/>
            <person name="Natvig D."/>
            <person name="Lalanne C."/>
            <person name="Gautier V."/>
            <person name="Ament-Velasquez S.L."/>
            <person name="Kruys A."/>
            <person name="Hutchinson M.I."/>
            <person name="Powell A.J."/>
            <person name="Barry K."/>
            <person name="Miller A.N."/>
            <person name="Grigoriev I.V."/>
            <person name="Debuchy R."/>
            <person name="Gladieux P."/>
            <person name="Thoren M.H."/>
            <person name="Johannesson H."/>
        </authorList>
    </citation>
    <scope>NUCLEOTIDE SEQUENCE</scope>
    <source>
        <strain evidence="2">PSN243</strain>
    </source>
</reference>
<dbReference type="Proteomes" id="UP001321760">
    <property type="component" value="Unassembled WGS sequence"/>
</dbReference>
<evidence type="ECO:0000313" key="3">
    <source>
        <dbReference type="Proteomes" id="UP001321760"/>
    </source>
</evidence>
<evidence type="ECO:0000313" key="2">
    <source>
        <dbReference type="EMBL" id="KAK4452794.1"/>
    </source>
</evidence>
<organism evidence="2 3">
    <name type="scientific">Podospora aff. communis PSN243</name>
    <dbReference type="NCBI Taxonomy" id="3040156"/>
    <lineage>
        <taxon>Eukaryota</taxon>
        <taxon>Fungi</taxon>
        <taxon>Dikarya</taxon>
        <taxon>Ascomycota</taxon>
        <taxon>Pezizomycotina</taxon>
        <taxon>Sordariomycetes</taxon>
        <taxon>Sordariomycetidae</taxon>
        <taxon>Sordariales</taxon>
        <taxon>Podosporaceae</taxon>
        <taxon>Podospora</taxon>
    </lineage>
</organism>
<reference evidence="2" key="1">
    <citation type="journal article" date="2023" name="Mol. Phylogenet. Evol.">
        <title>Genome-scale phylogeny and comparative genomics of the fungal order Sordariales.</title>
        <authorList>
            <person name="Hensen N."/>
            <person name="Bonometti L."/>
            <person name="Westerberg I."/>
            <person name="Brannstrom I.O."/>
            <person name="Guillou S."/>
            <person name="Cros-Aarteil S."/>
            <person name="Calhoun S."/>
            <person name="Haridas S."/>
            <person name="Kuo A."/>
            <person name="Mondo S."/>
            <person name="Pangilinan J."/>
            <person name="Riley R."/>
            <person name="LaButti K."/>
            <person name="Andreopoulos B."/>
            <person name="Lipzen A."/>
            <person name="Chen C."/>
            <person name="Yan M."/>
            <person name="Daum C."/>
            <person name="Ng V."/>
            <person name="Clum A."/>
            <person name="Steindorff A."/>
            <person name="Ohm R.A."/>
            <person name="Martin F."/>
            <person name="Silar P."/>
            <person name="Natvig D.O."/>
            <person name="Lalanne C."/>
            <person name="Gautier V."/>
            <person name="Ament-Velasquez S.L."/>
            <person name="Kruys A."/>
            <person name="Hutchinson M.I."/>
            <person name="Powell A.J."/>
            <person name="Barry K."/>
            <person name="Miller A.N."/>
            <person name="Grigoriev I.V."/>
            <person name="Debuchy R."/>
            <person name="Gladieux P."/>
            <person name="Hiltunen Thoren M."/>
            <person name="Johannesson H."/>
        </authorList>
    </citation>
    <scope>NUCLEOTIDE SEQUENCE</scope>
    <source>
        <strain evidence="2">PSN243</strain>
    </source>
</reference>
<name>A0AAV9GV23_9PEZI</name>
<evidence type="ECO:0000256" key="1">
    <source>
        <dbReference type="SAM" id="MobiDB-lite"/>
    </source>
</evidence>
<dbReference type="EMBL" id="MU865922">
    <property type="protein sequence ID" value="KAK4452794.1"/>
    <property type="molecule type" value="Genomic_DNA"/>
</dbReference>
<dbReference type="AlphaFoldDB" id="A0AAV9GV23"/>